<dbReference type="PANTHER" id="PTHR43280:SF32">
    <property type="entry name" value="TRANSCRIPTIONAL REGULATORY PROTEIN"/>
    <property type="match status" value="1"/>
</dbReference>
<proteinExistence type="predicted"/>
<dbReference type="InterPro" id="IPR009057">
    <property type="entry name" value="Homeodomain-like_sf"/>
</dbReference>
<evidence type="ECO:0000256" key="2">
    <source>
        <dbReference type="ARBA" id="ARBA00023125"/>
    </source>
</evidence>
<reference evidence="6" key="1">
    <citation type="journal article" date="2019" name="Int. J. Syst. Evol. Microbiol.">
        <title>The Global Catalogue of Microorganisms (GCM) 10K type strain sequencing project: providing services to taxonomists for standard genome sequencing and annotation.</title>
        <authorList>
            <consortium name="The Broad Institute Genomics Platform"/>
            <consortium name="The Broad Institute Genome Sequencing Center for Infectious Disease"/>
            <person name="Wu L."/>
            <person name="Ma J."/>
        </authorList>
    </citation>
    <scope>NUCLEOTIDE SEQUENCE [LARGE SCALE GENOMIC DNA]</scope>
    <source>
        <strain evidence="6">KCTC 42805</strain>
    </source>
</reference>
<dbReference type="Proteomes" id="UP001597469">
    <property type="component" value="Unassembled WGS sequence"/>
</dbReference>
<dbReference type="PRINTS" id="PR00032">
    <property type="entry name" value="HTHARAC"/>
</dbReference>
<dbReference type="Pfam" id="PF12833">
    <property type="entry name" value="HTH_18"/>
    <property type="match status" value="1"/>
</dbReference>
<evidence type="ECO:0000313" key="6">
    <source>
        <dbReference type="Proteomes" id="UP001597469"/>
    </source>
</evidence>
<keyword evidence="1" id="KW-0805">Transcription regulation</keyword>
<protein>
    <submittedName>
        <fullName evidence="5">Helix-turn-helix domain-containing protein</fullName>
    </submittedName>
</protein>
<evidence type="ECO:0000259" key="4">
    <source>
        <dbReference type="PROSITE" id="PS01124"/>
    </source>
</evidence>
<dbReference type="InterPro" id="IPR020449">
    <property type="entry name" value="Tscrpt_reg_AraC-type_HTH"/>
</dbReference>
<dbReference type="PANTHER" id="PTHR43280">
    <property type="entry name" value="ARAC-FAMILY TRANSCRIPTIONAL REGULATOR"/>
    <property type="match status" value="1"/>
</dbReference>
<keyword evidence="3" id="KW-0804">Transcription</keyword>
<dbReference type="SMART" id="SM00342">
    <property type="entry name" value="HTH_ARAC"/>
    <property type="match status" value="1"/>
</dbReference>
<dbReference type="RefSeq" id="WP_381525610.1">
    <property type="nucleotide sequence ID" value="NZ_JBHULN010000014.1"/>
</dbReference>
<feature type="domain" description="HTH araC/xylS-type" evidence="4">
    <location>
        <begin position="200"/>
        <end position="301"/>
    </location>
</feature>
<organism evidence="5 6">
    <name type="scientific">Spirosoma soli</name>
    <dbReference type="NCBI Taxonomy" id="1770529"/>
    <lineage>
        <taxon>Bacteria</taxon>
        <taxon>Pseudomonadati</taxon>
        <taxon>Bacteroidota</taxon>
        <taxon>Cytophagia</taxon>
        <taxon>Cytophagales</taxon>
        <taxon>Cytophagaceae</taxon>
        <taxon>Spirosoma</taxon>
    </lineage>
</organism>
<dbReference type="InterPro" id="IPR018060">
    <property type="entry name" value="HTH_AraC"/>
</dbReference>
<comment type="caution">
    <text evidence="5">The sequence shown here is derived from an EMBL/GenBank/DDBJ whole genome shotgun (WGS) entry which is preliminary data.</text>
</comment>
<keyword evidence="6" id="KW-1185">Reference proteome</keyword>
<sequence length="302" mass="35346">MIDFLKIESISQLHRMLGYEKPRHPLITVINYDQITTHPEHYNVRIVVEFYVISLKSPAPRSVQYGRQYYDFDEGTMMFMAPGQVFSVQAFNEETQYEGWGLYFHPDLLVHSDLGRKMKDYTFFSYAVSEALHVSDDERQTLSVLVDTIRKEYSGNLDLYSQRVIVTAIEQLLNYAQRFYGRQFLTRQKLNTDLISRFEELLITYFQTNQQFENGQPGVEYLAGQLGLSSSYLTDLLKRETGKTTKEYVQHYVIELANQRLLSTSETVNEIAYGLGFDYPQYFNRLFKAKTGMTPVEYRTLT</sequence>
<evidence type="ECO:0000256" key="3">
    <source>
        <dbReference type="ARBA" id="ARBA00023163"/>
    </source>
</evidence>
<gene>
    <name evidence="5" type="ORF">ACFSUS_20400</name>
</gene>
<accession>A0ABW5M7S7</accession>
<dbReference type="SUPFAM" id="SSF46689">
    <property type="entry name" value="Homeodomain-like"/>
    <property type="match status" value="1"/>
</dbReference>
<keyword evidence="2" id="KW-0238">DNA-binding</keyword>
<dbReference type="Gene3D" id="1.10.10.60">
    <property type="entry name" value="Homeodomain-like"/>
    <property type="match status" value="2"/>
</dbReference>
<dbReference type="PROSITE" id="PS01124">
    <property type="entry name" value="HTH_ARAC_FAMILY_2"/>
    <property type="match status" value="1"/>
</dbReference>
<evidence type="ECO:0000256" key="1">
    <source>
        <dbReference type="ARBA" id="ARBA00023015"/>
    </source>
</evidence>
<dbReference type="EMBL" id="JBHULN010000014">
    <property type="protein sequence ID" value="MFD2573015.1"/>
    <property type="molecule type" value="Genomic_DNA"/>
</dbReference>
<name>A0ABW5M7S7_9BACT</name>
<evidence type="ECO:0000313" key="5">
    <source>
        <dbReference type="EMBL" id="MFD2573015.1"/>
    </source>
</evidence>